<feature type="domain" description="Glycosyltransferase subfamily 4-like N-terminal" evidence="4">
    <location>
        <begin position="39"/>
        <end position="184"/>
    </location>
</feature>
<proteinExistence type="predicted"/>
<feature type="domain" description="Glycosyl transferase family 1" evidence="3">
    <location>
        <begin position="197"/>
        <end position="352"/>
    </location>
</feature>
<gene>
    <name evidence="5" type="ORF">EH32_04995</name>
</gene>
<name>A0A074NL20_9SPHN</name>
<evidence type="ECO:0000256" key="2">
    <source>
        <dbReference type="ARBA" id="ARBA00022679"/>
    </source>
</evidence>
<dbReference type="Pfam" id="PF00534">
    <property type="entry name" value="Glycos_transf_1"/>
    <property type="match status" value="1"/>
</dbReference>
<accession>A0A074NL20</accession>
<evidence type="ECO:0000313" key="5">
    <source>
        <dbReference type="EMBL" id="KEO98472.1"/>
    </source>
</evidence>
<evidence type="ECO:0000256" key="1">
    <source>
        <dbReference type="ARBA" id="ARBA00022676"/>
    </source>
</evidence>
<keyword evidence="1" id="KW-0328">Glycosyltransferase</keyword>
<dbReference type="Proteomes" id="UP000027866">
    <property type="component" value="Unassembled WGS sequence"/>
</dbReference>
<keyword evidence="6" id="KW-1185">Reference proteome</keyword>
<dbReference type="PATRIC" id="fig|39960.10.peg.2152"/>
<evidence type="ECO:0000313" key="6">
    <source>
        <dbReference type="Proteomes" id="UP000027866"/>
    </source>
</evidence>
<dbReference type="InterPro" id="IPR028098">
    <property type="entry name" value="Glyco_trans_4-like_N"/>
</dbReference>
<protein>
    <submittedName>
        <fullName evidence="5">Glycosyl transferase family 1</fullName>
    </submittedName>
</protein>
<evidence type="ECO:0000259" key="4">
    <source>
        <dbReference type="Pfam" id="PF13439"/>
    </source>
</evidence>
<organism evidence="5 6">
    <name type="scientific">Erythrobacter litoralis</name>
    <dbReference type="NCBI Taxonomy" id="39960"/>
    <lineage>
        <taxon>Bacteria</taxon>
        <taxon>Pseudomonadati</taxon>
        <taxon>Pseudomonadota</taxon>
        <taxon>Alphaproteobacteria</taxon>
        <taxon>Sphingomonadales</taxon>
        <taxon>Erythrobacteraceae</taxon>
        <taxon>Erythrobacter/Porphyrobacter group</taxon>
        <taxon>Erythrobacter</taxon>
    </lineage>
</organism>
<sequence length="379" mass="41683">MSRQPGPARVLHCHSTFAAGGKELRSVKLMNALGGALDHAVVSGDPGETGARAHLGRDVKVRFPQDFPALRGFPSPGRLVAIAEAMKGYDLVLTYNWGAMDAVMAHTVFAAHFGLPPLIHHEDGFNEDEVDELKTRRNWYRRVALGRTHRLVVPSERLERIAREVWKMPPARLARIPNGIDTARFAKPPEPGPFRVVKREGERWVGTLAGLRPVKQLGQLVRAMSALGEQWHLVIIGEGPERDRIRAVADELDMSHRVHLPGPHPDPAKIISLFDIFALSSRSEQFPLSVVEAMAAGLPVAAPDVGDICAMVAEANRPFICVADDWQALAQMLRDLAAEPDLCAEIGAANRARARAQYDEAAMVARYRELYGEALGREL</sequence>
<dbReference type="SUPFAM" id="SSF53756">
    <property type="entry name" value="UDP-Glycosyltransferase/glycogen phosphorylase"/>
    <property type="match status" value="1"/>
</dbReference>
<dbReference type="Gene3D" id="3.40.50.2000">
    <property type="entry name" value="Glycogen Phosphorylase B"/>
    <property type="match status" value="2"/>
</dbReference>
<reference evidence="5 6" key="1">
    <citation type="submission" date="2014-04" db="EMBL/GenBank/DDBJ databases">
        <title>A comprehensive comparison of genomes of Erythrobacter spp. Strains.</title>
        <authorList>
            <person name="Zheng Q."/>
        </authorList>
    </citation>
    <scope>NUCLEOTIDE SEQUENCE [LARGE SCALE GENOMIC DNA]</scope>
    <source>
        <strain evidence="5 6">DSM 8509</strain>
    </source>
</reference>
<dbReference type="GO" id="GO:0016757">
    <property type="term" value="F:glycosyltransferase activity"/>
    <property type="evidence" value="ECO:0007669"/>
    <property type="project" value="UniProtKB-KW"/>
</dbReference>
<dbReference type="AlphaFoldDB" id="A0A074NL20"/>
<dbReference type="PANTHER" id="PTHR12526:SF510">
    <property type="entry name" value="D-INOSITOL 3-PHOSPHATE GLYCOSYLTRANSFERASE"/>
    <property type="match status" value="1"/>
</dbReference>
<dbReference type="KEGG" id="elq:Ga0102493_113058"/>
<dbReference type="PANTHER" id="PTHR12526">
    <property type="entry name" value="GLYCOSYLTRANSFERASE"/>
    <property type="match status" value="1"/>
</dbReference>
<dbReference type="Pfam" id="PF13439">
    <property type="entry name" value="Glyco_transf_4"/>
    <property type="match status" value="1"/>
</dbReference>
<dbReference type="InterPro" id="IPR001296">
    <property type="entry name" value="Glyco_trans_1"/>
</dbReference>
<dbReference type="EMBL" id="JMIX01000003">
    <property type="protein sequence ID" value="KEO98472.1"/>
    <property type="molecule type" value="Genomic_DNA"/>
</dbReference>
<keyword evidence="2 5" id="KW-0808">Transferase</keyword>
<dbReference type="RefSeq" id="WP_034900687.1">
    <property type="nucleotide sequence ID" value="NZ_CP017057.1"/>
</dbReference>
<comment type="caution">
    <text evidence="5">The sequence shown here is derived from an EMBL/GenBank/DDBJ whole genome shotgun (WGS) entry which is preliminary data.</text>
</comment>
<evidence type="ECO:0000259" key="3">
    <source>
        <dbReference type="Pfam" id="PF00534"/>
    </source>
</evidence>